<name>A0A117IMN2_MYCTH</name>
<dbReference type="OrthoDB" id="9765468at2"/>
<evidence type="ECO:0000259" key="2">
    <source>
        <dbReference type="Pfam" id="PF00391"/>
    </source>
</evidence>
<dbReference type="AlphaFoldDB" id="A0A117IMN2"/>
<evidence type="ECO:0000313" key="3">
    <source>
        <dbReference type="EMBL" id="GAT15546.1"/>
    </source>
</evidence>
<sequence length="234" mass="25954">MSEASPTTPKWGSEETLTLPKRYNAAVRGLVRKRLSELDFEWSRDVFSRSFELFDEDDAKKIEQDTLATGYRFEFSATASLDSEPEKYKRPEVDDTVLSPEDRADENLRGRGDNVLATEENTVGTVLRVSRTEHVMELLTEGVPENTIAVIDDSGGTLTAPILEQFHGVICLGGTVRSHLGILAREYGVPTLMNCRIDDLNDGDRVELETTAAPPAPDAYETGDTGNSRIWKLS</sequence>
<dbReference type="InterPro" id="IPR008279">
    <property type="entry name" value="PEP-util_enz_mobile_dom"/>
</dbReference>
<comment type="caution">
    <text evidence="3">The sequence shown here is derived from an EMBL/GenBank/DDBJ whole genome shotgun (WGS) entry which is preliminary data.</text>
</comment>
<evidence type="ECO:0000313" key="4">
    <source>
        <dbReference type="Proteomes" id="UP000069654"/>
    </source>
</evidence>
<protein>
    <recommendedName>
        <fullName evidence="2">PEP-utilising enzyme mobile domain-containing protein</fullName>
    </recommendedName>
</protein>
<dbReference type="EMBL" id="BCTB01000018">
    <property type="protein sequence ID" value="GAT15546.1"/>
    <property type="molecule type" value="Genomic_DNA"/>
</dbReference>
<dbReference type="SUPFAM" id="SSF52009">
    <property type="entry name" value="Phosphohistidine domain"/>
    <property type="match status" value="1"/>
</dbReference>
<reference evidence="4" key="2">
    <citation type="submission" date="2016-02" db="EMBL/GenBank/DDBJ databases">
        <title>Draft genome sequence of five rapidly growing Mycobacterium species.</title>
        <authorList>
            <person name="Katahira K."/>
            <person name="Gotou Y."/>
            <person name="Iida K."/>
            <person name="Ogura Y."/>
            <person name="Hayashi T."/>
        </authorList>
    </citation>
    <scope>NUCLEOTIDE SEQUENCE [LARGE SCALE GENOMIC DNA]</scope>
    <source>
        <strain evidence="4">JCM6362</strain>
    </source>
</reference>
<gene>
    <name evidence="3" type="ORF">RMCT_2516</name>
</gene>
<organism evidence="3 4">
    <name type="scientific">Mycolicibacterium thermoresistibile</name>
    <name type="common">Mycobacterium thermoresistibile</name>
    <dbReference type="NCBI Taxonomy" id="1797"/>
    <lineage>
        <taxon>Bacteria</taxon>
        <taxon>Bacillati</taxon>
        <taxon>Actinomycetota</taxon>
        <taxon>Actinomycetes</taxon>
        <taxon>Mycobacteriales</taxon>
        <taxon>Mycobacteriaceae</taxon>
        <taxon>Mycolicibacterium</taxon>
    </lineage>
</organism>
<dbReference type="Gene3D" id="3.50.30.10">
    <property type="entry name" value="Phosphohistidine domain"/>
    <property type="match status" value="1"/>
</dbReference>
<reference evidence="3 4" key="1">
    <citation type="journal article" date="2016" name="Genome Announc.">
        <title>Draft Genome Sequences of Five Rapidly Growing Mycobacterium Species, M. thermoresistibile, M. fortuitum subsp. acetamidolyticum, M. canariasense, M. brisbanense, and M. novocastrense.</title>
        <authorList>
            <person name="Katahira K."/>
            <person name="Ogura Y."/>
            <person name="Gotoh Y."/>
            <person name="Hayashi T."/>
        </authorList>
    </citation>
    <scope>NUCLEOTIDE SEQUENCE [LARGE SCALE GENOMIC DNA]</scope>
    <source>
        <strain evidence="3 4">JCM6362</strain>
    </source>
</reference>
<dbReference type="OMA" id="TGHARIW"/>
<evidence type="ECO:0000256" key="1">
    <source>
        <dbReference type="SAM" id="MobiDB-lite"/>
    </source>
</evidence>
<accession>A0A117IMN2</accession>
<dbReference type="STRING" id="1797.RMCT_2516"/>
<feature type="domain" description="PEP-utilising enzyme mobile" evidence="2">
    <location>
        <begin position="144"/>
        <end position="208"/>
    </location>
</feature>
<feature type="region of interest" description="Disordered" evidence="1">
    <location>
        <begin position="212"/>
        <end position="234"/>
    </location>
</feature>
<dbReference type="GO" id="GO:0016772">
    <property type="term" value="F:transferase activity, transferring phosphorus-containing groups"/>
    <property type="evidence" value="ECO:0007669"/>
    <property type="project" value="InterPro"/>
</dbReference>
<proteinExistence type="predicted"/>
<dbReference type="InterPro" id="IPR036637">
    <property type="entry name" value="Phosphohistidine_dom_sf"/>
</dbReference>
<dbReference type="RefSeq" id="WP_003926443.1">
    <property type="nucleotide sequence ID" value="NZ_BCTB01000018.1"/>
</dbReference>
<dbReference type="Proteomes" id="UP000069654">
    <property type="component" value="Unassembled WGS sequence"/>
</dbReference>
<dbReference type="Pfam" id="PF00391">
    <property type="entry name" value="PEP-utilizers"/>
    <property type="match status" value="1"/>
</dbReference>